<feature type="domain" description="Beta-lactamase-related" evidence="1">
    <location>
        <begin position="21"/>
        <end position="321"/>
    </location>
</feature>
<dbReference type="AlphaFoldDB" id="A0A285JTT7"/>
<evidence type="ECO:0000259" key="1">
    <source>
        <dbReference type="Pfam" id="PF00144"/>
    </source>
</evidence>
<dbReference type="Proteomes" id="UP000219612">
    <property type="component" value="Unassembled WGS sequence"/>
</dbReference>
<dbReference type="Gene3D" id="3.40.710.10">
    <property type="entry name" value="DD-peptidase/beta-lactamase superfamily"/>
    <property type="match status" value="1"/>
</dbReference>
<reference evidence="2 3" key="1">
    <citation type="submission" date="2017-09" db="EMBL/GenBank/DDBJ databases">
        <authorList>
            <person name="Ehlers B."/>
            <person name="Leendertz F.H."/>
        </authorList>
    </citation>
    <scope>NUCLEOTIDE SEQUENCE [LARGE SCALE GENOMIC DNA]</scope>
    <source>
        <strain evidence="2 3">CGMCC 4.6857</strain>
    </source>
</reference>
<dbReference type="InterPro" id="IPR012338">
    <property type="entry name" value="Beta-lactam/transpept-like"/>
</dbReference>
<gene>
    <name evidence="2" type="ORF">SAMN05421748_125145</name>
</gene>
<organism evidence="2 3">
    <name type="scientific">Paractinoplanes atraurantiacus</name>
    <dbReference type="NCBI Taxonomy" id="1036182"/>
    <lineage>
        <taxon>Bacteria</taxon>
        <taxon>Bacillati</taxon>
        <taxon>Actinomycetota</taxon>
        <taxon>Actinomycetes</taxon>
        <taxon>Micromonosporales</taxon>
        <taxon>Micromonosporaceae</taxon>
        <taxon>Paractinoplanes</taxon>
    </lineage>
</organism>
<evidence type="ECO:0000313" key="2">
    <source>
        <dbReference type="EMBL" id="SNY63740.1"/>
    </source>
</evidence>
<dbReference type="Pfam" id="PF00144">
    <property type="entry name" value="Beta-lactamase"/>
    <property type="match status" value="1"/>
</dbReference>
<dbReference type="OrthoDB" id="3422781at2"/>
<accession>A0A285JTT7</accession>
<sequence>MEGLIAPGFEAVATAFATDPRDGSALTVLQQGEPVVEISEGWRDTARTQPWTTDTLVNVYSTGKPVIAAAVLLLGIDLDKPMSAYWPSFQAAVSVRQVLCHTAGLASFPVPRPASAWADWDLLCADLAAAAPAWEPGSVAGEHALTYGHLLGALVRRVDGRSPARFVREEIGPDLLYALTTEELGRCAELEYSSPSWREATLARSPMLANPPGAFDVEVVNSPLWRQATIPAVNLHTTATAVARFYAGPCAASLPVPQYTGPDRFIGEEVTWGYGVQFEPDGSWGHGGTGGSAGWYDPARDLAIGYVTRRLGDFAAVDRIEEALRNL</sequence>
<proteinExistence type="predicted"/>
<dbReference type="InterPro" id="IPR052907">
    <property type="entry name" value="Beta-lactamase/esterase"/>
</dbReference>
<keyword evidence="3" id="KW-1185">Reference proteome</keyword>
<dbReference type="InterPro" id="IPR001466">
    <property type="entry name" value="Beta-lactam-related"/>
</dbReference>
<dbReference type="SUPFAM" id="SSF56601">
    <property type="entry name" value="beta-lactamase/transpeptidase-like"/>
    <property type="match status" value="1"/>
</dbReference>
<evidence type="ECO:0000313" key="3">
    <source>
        <dbReference type="Proteomes" id="UP000219612"/>
    </source>
</evidence>
<protein>
    <submittedName>
        <fullName evidence="2">CubicO group peptidase, beta-lactamase class C family</fullName>
    </submittedName>
</protein>
<dbReference type="EMBL" id="OBDY01000025">
    <property type="protein sequence ID" value="SNY63740.1"/>
    <property type="molecule type" value="Genomic_DNA"/>
</dbReference>
<name>A0A285JTT7_9ACTN</name>
<dbReference type="PANTHER" id="PTHR43319:SF3">
    <property type="entry name" value="BETA-LACTAMASE-RELATED DOMAIN-CONTAINING PROTEIN"/>
    <property type="match status" value="1"/>
</dbReference>
<dbReference type="PANTHER" id="PTHR43319">
    <property type="entry name" value="BETA-LACTAMASE-RELATED"/>
    <property type="match status" value="1"/>
</dbReference>
<dbReference type="RefSeq" id="WP_097326982.1">
    <property type="nucleotide sequence ID" value="NZ_OBDY01000025.1"/>
</dbReference>